<dbReference type="RefSeq" id="WP_043414537.1">
    <property type="nucleotide sequence ID" value="NZ_CP092427.2"/>
</dbReference>
<dbReference type="SUPFAM" id="SSF55781">
    <property type="entry name" value="GAF domain-like"/>
    <property type="match status" value="2"/>
</dbReference>
<reference evidence="5" key="2">
    <citation type="journal article" date="2022" name="BMC Genomics">
        <title>Comparative genome analysis of mycobacteria focusing on tRNA and non-coding RNA.</title>
        <authorList>
            <person name="Behra P.R.K."/>
            <person name="Pettersson B.M.F."/>
            <person name="Ramesh M."/>
            <person name="Das S."/>
            <person name="Dasgupta S."/>
            <person name="Kirsebom L.A."/>
        </authorList>
    </citation>
    <scope>NUCLEOTIDE SEQUENCE</scope>
    <source>
        <strain evidence="5">DSM 45406</strain>
    </source>
</reference>
<gene>
    <name evidence="5" type="ORF">H7H73_12655</name>
    <name evidence="6" type="ORF">MJO55_05705</name>
</gene>
<dbReference type="EMBL" id="CP092427">
    <property type="protein sequence ID" value="ULP37926.1"/>
    <property type="molecule type" value="Genomic_DNA"/>
</dbReference>
<dbReference type="Gene3D" id="3.30.565.10">
    <property type="entry name" value="Histidine kinase-like ATPase, C-terminal domain"/>
    <property type="match status" value="1"/>
</dbReference>
<dbReference type="InterPro" id="IPR011712">
    <property type="entry name" value="Sig_transdc_His_kin_sub3_dim/P"/>
</dbReference>
<dbReference type="Proteomes" id="UP001140272">
    <property type="component" value="Unassembled WGS sequence"/>
</dbReference>
<evidence type="ECO:0000313" key="7">
    <source>
        <dbReference type="Proteomes" id="UP001055159"/>
    </source>
</evidence>
<feature type="domain" description="Histidine kinase" evidence="4">
    <location>
        <begin position="428"/>
        <end position="510"/>
    </location>
</feature>
<evidence type="ECO:0000313" key="8">
    <source>
        <dbReference type="Proteomes" id="UP001140272"/>
    </source>
</evidence>
<dbReference type="InterPro" id="IPR003018">
    <property type="entry name" value="GAF"/>
</dbReference>
<keyword evidence="2 5" id="KW-0418">Kinase</keyword>
<dbReference type="SMART" id="SM00065">
    <property type="entry name" value="GAF"/>
    <property type="match status" value="2"/>
</dbReference>
<dbReference type="PROSITE" id="PS50109">
    <property type="entry name" value="HIS_KIN"/>
    <property type="match status" value="1"/>
</dbReference>
<dbReference type="Gene3D" id="1.20.5.1930">
    <property type="match status" value="1"/>
</dbReference>
<dbReference type="Proteomes" id="UP001055159">
    <property type="component" value="Chromosome"/>
</dbReference>
<organism evidence="5 8">
    <name type="scientific">Mycolicibacterium rufum</name>
    <dbReference type="NCBI Taxonomy" id="318424"/>
    <lineage>
        <taxon>Bacteria</taxon>
        <taxon>Bacillati</taxon>
        <taxon>Actinomycetota</taxon>
        <taxon>Actinomycetes</taxon>
        <taxon>Mycobacteriales</taxon>
        <taxon>Mycobacteriaceae</taxon>
        <taxon>Mycolicibacterium</taxon>
    </lineage>
</organism>
<dbReference type="EMBL" id="JACKRN010000443">
    <property type="protein sequence ID" value="MCV7071153.1"/>
    <property type="molecule type" value="Genomic_DNA"/>
</dbReference>
<evidence type="ECO:0000313" key="6">
    <source>
        <dbReference type="EMBL" id="ULP37926.1"/>
    </source>
</evidence>
<dbReference type="InterPro" id="IPR050482">
    <property type="entry name" value="Sensor_HK_TwoCompSys"/>
</dbReference>
<keyword evidence="1" id="KW-0808">Transferase</keyword>
<accession>A0A9X3BFZ0</accession>
<dbReference type="Gene3D" id="3.30.450.40">
    <property type="match status" value="2"/>
</dbReference>
<proteinExistence type="predicted"/>
<evidence type="ECO:0000256" key="3">
    <source>
        <dbReference type="ARBA" id="ARBA00023012"/>
    </source>
</evidence>
<dbReference type="SMART" id="SM00387">
    <property type="entry name" value="HATPase_c"/>
    <property type="match status" value="1"/>
</dbReference>
<dbReference type="PANTHER" id="PTHR24421:SF56">
    <property type="entry name" value="OXYGEN SENSOR HISTIDINE KINASE RESPONSE REGULATOR DOST"/>
    <property type="match status" value="1"/>
</dbReference>
<dbReference type="InterPro" id="IPR029016">
    <property type="entry name" value="GAF-like_dom_sf"/>
</dbReference>
<evidence type="ECO:0000256" key="1">
    <source>
        <dbReference type="ARBA" id="ARBA00022679"/>
    </source>
</evidence>
<name>A0A9X3BFZ0_9MYCO</name>
<evidence type="ECO:0000259" key="4">
    <source>
        <dbReference type="PROSITE" id="PS50109"/>
    </source>
</evidence>
<reference evidence="6" key="3">
    <citation type="submission" date="2022-08" db="EMBL/GenBank/DDBJ databases">
        <title>Whole genome sequencing of non-tuberculosis mycobacteria type-strains.</title>
        <authorList>
            <person name="Igarashi Y."/>
            <person name="Osugi A."/>
            <person name="Mitarai S."/>
        </authorList>
    </citation>
    <scope>NUCLEOTIDE SEQUENCE</scope>
    <source>
        <strain evidence="6">JCM 16372</strain>
    </source>
</reference>
<dbReference type="AlphaFoldDB" id="A0A9X3BFZ0"/>
<sequence>MVRLGGNGDATGHLLQVAVDLSSGLDLRATMQRIVEAAVTMTGARAGAMGIWDPDEMVAAVGDAPAGGPRCELLRDRPGPLRIADLTGDGGRGSFLGVPIAIRGRAIGGLCVTDDRVDHFTASDEDTARALASIAAVAIEAARWTSASREITAAVLSESDPHVRPLHLIASLAGQLADAEQVIVLVPPDPEEDSDAVDNLVISAAAGRYAEEVLGQHIPVEESTTGAVFRTGEPVITERFRRPIQAFTDLGERPAVVVPLRSEEQTLGVIAVARDAAAPRFDDGDLALVQDFANHASIALTIARARRASTELAMLADRERIAGDLHDQVIQRVFAVGMDLQGMIARVRSPELAGRLTRSVDELQAVINDIRATIFDLGHPRDAHGGFAKRIQDAVARLTEDRDITATLTMSGPMSVVPAALADHAEAVVVEALSNAVRHSGARAVTVEVAVGDDLRVEVADNGRGIPADNQRRSGLANLARRARDAGGDLAITSPPGGGTCLSWSVPLPDF</sequence>
<dbReference type="Pfam" id="PF02518">
    <property type="entry name" value="HATPase_c"/>
    <property type="match status" value="1"/>
</dbReference>
<evidence type="ECO:0000256" key="2">
    <source>
        <dbReference type="ARBA" id="ARBA00022777"/>
    </source>
</evidence>
<dbReference type="Pfam" id="PF07730">
    <property type="entry name" value="HisKA_3"/>
    <property type="match status" value="1"/>
</dbReference>
<dbReference type="GO" id="GO:0000155">
    <property type="term" value="F:phosphorelay sensor kinase activity"/>
    <property type="evidence" value="ECO:0007669"/>
    <property type="project" value="InterPro"/>
</dbReference>
<dbReference type="SUPFAM" id="SSF55874">
    <property type="entry name" value="ATPase domain of HSP90 chaperone/DNA topoisomerase II/histidine kinase"/>
    <property type="match status" value="1"/>
</dbReference>
<dbReference type="InterPro" id="IPR003594">
    <property type="entry name" value="HATPase_dom"/>
</dbReference>
<dbReference type="GO" id="GO:0046983">
    <property type="term" value="F:protein dimerization activity"/>
    <property type="evidence" value="ECO:0007669"/>
    <property type="project" value="InterPro"/>
</dbReference>
<protein>
    <submittedName>
        <fullName evidence="5">GAF domain-containing sensor histidine kinase</fullName>
    </submittedName>
</protein>
<dbReference type="Pfam" id="PF13185">
    <property type="entry name" value="GAF_2"/>
    <property type="match status" value="2"/>
</dbReference>
<keyword evidence="3" id="KW-0902">Two-component regulatory system</keyword>
<dbReference type="GO" id="GO:0016020">
    <property type="term" value="C:membrane"/>
    <property type="evidence" value="ECO:0007669"/>
    <property type="project" value="InterPro"/>
</dbReference>
<keyword evidence="7" id="KW-1185">Reference proteome</keyword>
<evidence type="ECO:0000313" key="5">
    <source>
        <dbReference type="EMBL" id="MCV7071153.1"/>
    </source>
</evidence>
<dbReference type="CDD" id="cd16917">
    <property type="entry name" value="HATPase_UhpB-NarQ-NarX-like"/>
    <property type="match status" value="1"/>
</dbReference>
<reference evidence="5" key="1">
    <citation type="submission" date="2020-07" db="EMBL/GenBank/DDBJ databases">
        <authorList>
            <person name="Pettersson B.M.F."/>
            <person name="Behra P.R.K."/>
            <person name="Ramesh M."/>
            <person name="Das S."/>
            <person name="Dasgupta S."/>
            <person name="Kirsebom L.A."/>
        </authorList>
    </citation>
    <scope>NUCLEOTIDE SEQUENCE</scope>
    <source>
        <strain evidence="5">DSM 45406</strain>
    </source>
</reference>
<dbReference type="PANTHER" id="PTHR24421">
    <property type="entry name" value="NITRATE/NITRITE SENSOR PROTEIN NARX-RELATED"/>
    <property type="match status" value="1"/>
</dbReference>
<dbReference type="InterPro" id="IPR036890">
    <property type="entry name" value="HATPase_C_sf"/>
</dbReference>
<dbReference type="InterPro" id="IPR005467">
    <property type="entry name" value="His_kinase_dom"/>
</dbReference>